<keyword evidence="9" id="KW-1185">Reference proteome</keyword>
<feature type="compositionally biased region" description="Polar residues" evidence="6">
    <location>
        <begin position="341"/>
        <end position="358"/>
    </location>
</feature>
<feature type="region of interest" description="Disordered" evidence="6">
    <location>
        <begin position="578"/>
        <end position="619"/>
    </location>
</feature>
<feature type="compositionally biased region" description="Gly residues" evidence="6">
    <location>
        <begin position="145"/>
        <end position="155"/>
    </location>
</feature>
<feature type="compositionally biased region" description="Low complexity" evidence="6">
    <location>
        <begin position="395"/>
        <end position="417"/>
    </location>
</feature>
<dbReference type="PRINTS" id="PR00404">
    <property type="entry name" value="MADSDOMAIN"/>
</dbReference>
<keyword evidence="5" id="KW-0539">Nucleus</keyword>
<dbReference type="GO" id="GO:0005634">
    <property type="term" value="C:nucleus"/>
    <property type="evidence" value="ECO:0007669"/>
    <property type="project" value="UniProtKB-SubCell"/>
</dbReference>
<dbReference type="EMBL" id="LHPF02000006">
    <property type="protein sequence ID" value="PSC73779.1"/>
    <property type="molecule type" value="Genomic_DNA"/>
</dbReference>
<evidence type="ECO:0000256" key="1">
    <source>
        <dbReference type="ARBA" id="ARBA00004123"/>
    </source>
</evidence>
<feature type="compositionally biased region" description="Low complexity" evidence="6">
    <location>
        <begin position="589"/>
        <end position="606"/>
    </location>
</feature>
<dbReference type="InterPro" id="IPR050142">
    <property type="entry name" value="MADS-box/MEF2_TF"/>
</dbReference>
<evidence type="ECO:0000256" key="4">
    <source>
        <dbReference type="ARBA" id="ARBA00023163"/>
    </source>
</evidence>
<dbReference type="InterPro" id="IPR002100">
    <property type="entry name" value="TF_MADSbox"/>
</dbReference>
<dbReference type="GO" id="GO:0046983">
    <property type="term" value="F:protein dimerization activity"/>
    <property type="evidence" value="ECO:0007669"/>
    <property type="project" value="InterPro"/>
</dbReference>
<evidence type="ECO:0000313" key="8">
    <source>
        <dbReference type="EMBL" id="PSC73779.1"/>
    </source>
</evidence>
<name>A0A2P6VI61_9CHLO</name>
<comment type="subcellular location">
    <subcellularLocation>
        <location evidence="1">Nucleus</location>
    </subcellularLocation>
</comment>
<evidence type="ECO:0000256" key="6">
    <source>
        <dbReference type="SAM" id="MobiDB-lite"/>
    </source>
</evidence>
<dbReference type="PROSITE" id="PS50066">
    <property type="entry name" value="MADS_BOX_2"/>
    <property type="match status" value="1"/>
</dbReference>
<reference evidence="8 9" key="1">
    <citation type="journal article" date="2018" name="Plant J.">
        <title>Genome sequences of Chlorella sorokiniana UTEX 1602 and Micractinium conductrix SAG 241.80: implications to maltose excretion by a green alga.</title>
        <authorList>
            <person name="Arriola M.B."/>
            <person name="Velmurugan N."/>
            <person name="Zhang Y."/>
            <person name="Plunkett M.H."/>
            <person name="Hondzo H."/>
            <person name="Barney B.M."/>
        </authorList>
    </citation>
    <scope>NUCLEOTIDE SEQUENCE [LARGE SCALE GENOMIC DNA]</scope>
    <source>
        <strain evidence="8 9">SAG 241.80</strain>
    </source>
</reference>
<dbReference type="Gene3D" id="3.40.1810.10">
    <property type="entry name" value="Transcription factor, MADS-box"/>
    <property type="match status" value="1"/>
</dbReference>
<keyword evidence="3" id="KW-0238">DNA-binding</keyword>
<dbReference type="Proteomes" id="UP000239649">
    <property type="component" value="Unassembled WGS sequence"/>
</dbReference>
<feature type="compositionally biased region" description="Acidic residues" evidence="6">
    <location>
        <begin position="170"/>
        <end position="179"/>
    </location>
</feature>
<feature type="region of interest" description="Disordered" evidence="6">
    <location>
        <begin position="127"/>
        <end position="186"/>
    </location>
</feature>
<evidence type="ECO:0000256" key="3">
    <source>
        <dbReference type="ARBA" id="ARBA00023125"/>
    </source>
</evidence>
<feature type="compositionally biased region" description="Low complexity" evidence="6">
    <location>
        <begin position="526"/>
        <end position="540"/>
    </location>
</feature>
<sequence length="619" mass="62776">MEARRVRIERIADPKLREVVFRRRKNGLLRRAMELSVMADCDVAVLVFHGTTGQLTQYSSAPIGGMLQRFARACTRPHETYTNEDLYTHHVLAQMAADAEEADGRSKRARTLPSFWAAKAALERQRQREGRAAAAAAAQRHAAAEGGGEGCGEGGEAAVRAAKRRRTEGDGGEEEEGSGGDESALSDYSDLDRQAAALAELAESAGAALTPRSRRACERISREFDRLMARAREEFETAEALAAVPLEPEGPDAKEEAGEEVGGAPAHSAQQQQQEEAAAAAAAARAGPAPAGDAAAASEERLQGAPAAAAATGSTQQQGGSPQLGVASPLKSREAPHPAGSLTQLLQQPSPSGVTLRQNGAAAGAAAASGALPTPSMPAAGSGTLPSLAAGGQPATAGSPTVVGVAAPPAGSATVPPQLHPPPVHPLQARLQLQAFPRGTSYVLRPVTVPAPPGGGGGGGGVPGQAPPGMMLQLQPVAMQPAQLQQYQHLIRLQQQQLVAAATKQARMQAAHAAAAGAAAHAAAPPAAPAGLPAVPARPVAAPPPPQQRPGAAGLPRVGPPAQPTQAQYEDLVLPIVSAPQPPRGRTRGGVQQQQAAAAAAAAVAAGGEGRDPVADMLA</sequence>
<feature type="domain" description="MADS-box" evidence="7">
    <location>
        <begin position="1"/>
        <end position="48"/>
    </location>
</feature>
<dbReference type="SUPFAM" id="SSF55455">
    <property type="entry name" value="SRF-like"/>
    <property type="match status" value="1"/>
</dbReference>
<keyword evidence="2" id="KW-0805">Transcription regulation</keyword>
<feature type="compositionally biased region" description="Basic and acidic residues" evidence="6">
    <location>
        <begin position="609"/>
        <end position="619"/>
    </location>
</feature>
<organism evidence="8 9">
    <name type="scientific">Micractinium conductrix</name>
    <dbReference type="NCBI Taxonomy" id="554055"/>
    <lineage>
        <taxon>Eukaryota</taxon>
        <taxon>Viridiplantae</taxon>
        <taxon>Chlorophyta</taxon>
        <taxon>core chlorophytes</taxon>
        <taxon>Trebouxiophyceae</taxon>
        <taxon>Chlorellales</taxon>
        <taxon>Chlorellaceae</taxon>
        <taxon>Chlorella clade</taxon>
        <taxon>Micractinium</taxon>
    </lineage>
</organism>
<comment type="caution">
    <text evidence="8">The sequence shown here is derived from an EMBL/GenBank/DDBJ whole genome shotgun (WGS) entry which is preliminary data.</text>
</comment>
<dbReference type="GO" id="GO:0003677">
    <property type="term" value="F:DNA binding"/>
    <property type="evidence" value="ECO:0007669"/>
    <property type="project" value="UniProtKB-KW"/>
</dbReference>
<accession>A0A2P6VI61</accession>
<feature type="region of interest" description="Disordered" evidence="6">
    <location>
        <begin position="239"/>
        <end position="359"/>
    </location>
</feature>
<feature type="region of interest" description="Disordered" evidence="6">
    <location>
        <begin position="377"/>
        <end position="425"/>
    </location>
</feature>
<dbReference type="AlphaFoldDB" id="A0A2P6VI61"/>
<gene>
    <name evidence="8" type="ORF">C2E20_3091</name>
</gene>
<evidence type="ECO:0000256" key="5">
    <source>
        <dbReference type="ARBA" id="ARBA00023242"/>
    </source>
</evidence>
<dbReference type="SMART" id="SM00432">
    <property type="entry name" value="MADS"/>
    <property type="match status" value="1"/>
</dbReference>
<dbReference type="PANTHER" id="PTHR48019">
    <property type="entry name" value="SERUM RESPONSE FACTOR HOMOLOG"/>
    <property type="match status" value="1"/>
</dbReference>
<evidence type="ECO:0000256" key="2">
    <source>
        <dbReference type="ARBA" id="ARBA00023015"/>
    </source>
</evidence>
<dbReference type="InterPro" id="IPR036879">
    <property type="entry name" value="TF_MADSbox_sf"/>
</dbReference>
<dbReference type="Pfam" id="PF00319">
    <property type="entry name" value="SRF-TF"/>
    <property type="match status" value="1"/>
</dbReference>
<dbReference type="STRING" id="554055.A0A2P6VI61"/>
<evidence type="ECO:0000313" key="9">
    <source>
        <dbReference type="Proteomes" id="UP000239649"/>
    </source>
</evidence>
<feature type="region of interest" description="Disordered" evidence="6">
    <location>
        <begin position="526"/>
        <end position="564"/>
    </location>
</feature>
<proteinExistence type="predicted"/>
<keyword evidence="4" id="KW-0804">Transcription</keyword>
<protein>
    <submittedName>
        <fullName evidence="8">Myocyte enhancer factor 2D</fullName>
    </submittedName>
</protein>
<feature type="compositionally biased region" description="Low complexity" evidence="6">
    <location>
        <begin position="132"/>
        <end position="141"/>
    </location>
</feature>
<evidence type="ECO:0000259" key="7">
    <source>
        <dbReference type="PROSITE" id="PS50066"/>
    </source>
</evidence>
<feature type="compositionally biased region" description="Low complexity" evidence="6">
    <location>
        <begin position="262"/>
        <end position="325"/>
    </location>
</feature>
<dbReference type="OrthoDB" id="1933443at2759"/>